<reference evidence="2" key="1">
    <citation type="journal article" date="2020" name="Stud. Mycol.">
        <title>101 Dothideomycetes genomes: a test case for predicting lifestyles and emergence of pathogens.</title>
        <authorList>
            <person name="Haridas S."/>
            <person name="Albert R."/>
            <person name="Binder M."/>
            <person name="Bloem J."/>
            <person name="Labutti K."/>
            <person name="Salamov A."/>
            <person name="Andreopoulos B."/>
            <person name="Baker S."/>
            <person name="Barry K."/>
            <person name="Bills G."/>
            <person name="Bluhm B."/>
            <person name="Cannon C."/>
            <person name="Castanera R."/>
            <person name="Culley D."/>
            <person name="Daum C."/>
            <person name="Ezra D."/>
            <person name="Gonzalez J."/>
            <person name="Henrissat B."/>
            <person name="Kuo A."/>
            <person name="Liang C."/>
            <person name="Lipzen A."/>
            <person name="Lutzoni F."/>
            <person name="Magnuson J."/>
            <person name="Mondo S."/>
            <person name="Nolan M."/>
            <person name="Ohm R."/>
            <person name="Pangilinan J."/>
            <person name="Park H.-J."/>
            <person name="Ramirez L."/>
            <person name="Alfaro M."/>
            <person name="Sun H."/>
            <person name="Tritt A."/>
            <person name="Yoshinaga Y."/>
            <person name="Zwiers L.-H."/>
            <person name="Turgeon B."/>
            <person name="Goodwin S."/>
            <person name="Spatafora J."/>
            <person name="Crous P."/>
            <person name="Grigoriev I."/>
        </authorList>
    </citation>
    <scope>NUCLEOTIDE SEQUENCE</scope>
    <source>
        <strain evidence="2">CBS 279.74</strain>
    </source>
</reference>
<dbReference type="GO" id="GO:0005739">
    <property type="term" value="C:mitochondrion"/>
    <property type="evidence" value="ECO:0007669"/>
    <property type="project" value="UniProtKB-SubCell"/>
</dbReference>
<dbReference type="EMBL" id="MU005765">
    <property type="protein sequence ID" value="KAF2714184.1"/>
    <property type="molecule type" value="Genomic_DNA"/>
</dbReference>
<dbReference type="GO" id="GO:0016884">
    <property type="term" value="F:carbon-nitrogen ligase activity, with glutamine as amido-N-donor"/>
    <property type="evidence" value="ECO:0007669"/>
    <property type="project" value="UniProtKB-UniRule"/>
</dbReference>
<dbReference type="InterPro" id="IPR042184">
    <property type="entry name" value="YqeY/Aim41_N"/>
</dbReference>
<comment type="subcellular location">
    <subcellularLocation>
        <location evidence="1">Mitochondrion</location>
    </subcellularLocation>
</comment>
<gene>
    <name evidence="1" type="primary">AIM41</name>
    <name evidence="2" type="ORF">K504DRAFT_462612</name>
</gene>
<evidence type="ECO:0000313" key="3">
    <source>
        <dbReference type="Proteomes" id="UP000799428"/>
    </source>
</evidence>
<dbReference type="Gene3D" id="1.10.1510.10">
    <property type="entry name" value="Uncharacterised protein YqeY/AIM41 PF09424, N-terminal domain"/>
    <property type="match status" value="1"/>
</dbReference>
<dbReference type="SUPFAM" id="SSF89095">
    <property type="entry name" value="GatB/YqeY motif"/>
    <property type="match status" value="1"/>
</dbReference>
<evidence type="ECO:0000313" key="2">
    <source>
        <dbReference type="EMBL" id="KAF2714184.1"/>
    </source>
</evidence>
<dbReference type="InterPro" id="IPR019004">
    <property type="entry name" value="YqeY/Aim41"/>
</dbReference>
<sequence>MSLLRLTRPRILCTRIQPTTHRTFTLSTPFRTEASPTATPASTDPKTVIQSELKTALRAKDTPRLNVLRSVLAAITNASKTSTPVSTPSHLYALLNKQISASQKAIAEFETAKRDDLVQKEKTQVEILEGYRNGIESLGKEELDEILGKISKEAKELKFGDVMKEAQKLIAGRPYETQYLIDQIKSLIAKA</sequence>
<comment type="similarity">
    <text evidence="1">Belongs to the AIM41 family.</text>
</comment>
<name>A0A6G1KMW5_9PLEO</name>
<keyword evidence="3" id="KW-1185">Reference proteome</keyword>
<organism evidence="2 3">
    <name type="scientific">Pleomassaria siparia CBS 279.74</name>
    <dbReference type="NCBI Taxonomy" id="1314801"/>
    <lineage>
        <taxon>Eukaryota</taxon>
        <taxon>Fungi</taxon>
        <taxon>Dikarya</taxon>
        <taxon>Ascomycota</taxon>
        <taxon>Pezizomycotina</taxon>
        <taxon>Dothideomycetes</taxon>
        <taxon>Pleosporomycetidae</taxon>
        <taxon>Pleosporales</taxon>
        <taxon>Pleomassariaceae</taxon>
        <taxon>Pleomassaria</taxon>
    </lineage>
</organism>
<evidence type="ECO:0000256" key="1">
    <source>
        <dbReference type="RuleBase" id="RU365099"/>
    </source>
</evidence>
<proteinExistence type="inferred from homology"/>
<dbReference type="Pfam" id="PF09424">
    <property type="entry name" value="YqeY"/>
    <property type="match status" value="1"/>
</dbReference>
<protein>
    <recommendedName>
        <fullName evidence="1">Altered inheritance of mitochondria protein 41</fullName>
    </recommendedName>
</protein>
<dbReference type="PANTHER" id="PTHR28055:SF1">
    <property type="entry name" value="ALTERED INHERITANCE OF MITOCHONDRIA PROTEIN 41, MITOCHONDRIAL"/>
    <property type="match status" value="1"/>
</dbReference>
<dbReference type="Proteomes" id="UP000799428">
    <property type="component" value="Unassembled WGS sequence"/>
</dbReference>
<keyword evidence="1" id="KW-0496">Mitochondrion</keyword>
<dbReference type="OrthoDB" id="538640at2759"/>
<dbReference type="InterPro" id="IPR003789">
    <property type="entry name" value="Asn/Gln_tRNA_amidoTrase-B-like"/>
</dbReference>
<accession>A0A6G1KMW5</accession>
<dbReference type="AlphaFoldDB" id="A0A6G1KMW5"/>
<dbReference type="PANTHER" id="PTHR28055">
    <property type="entry name" value="ALTERED INHERITANCE OF MITOCHONDRIA PROTEIN 41, MITOCHONDRIAL"/>
    <property type="match status" value="1"/>
</dbReference>